<comment type="similarity">
    <text evidence="1">Belongs to the sigma-70 factor family. ECF subfamily.</text>
</comment>
<dbReference type="NCBIfam" id="TIGR02937">
    <property type="entry name" value="sigma70-ECF"/>
    <property type="match status" value="1"/>
</dbReference>
<dbReference type="InterPro" id="IPR036388">
    <property type="entry name" value="WH-like_DNA-bd_sf"/>
</dbReference>
<evidence type="ECO:0000313" key="6">
    <source>
        <dbReference type="Proteomes" id="UP000263268"/>
    </source>
</evidence>
<keyword evidence="2" id="KW-0805">Transcription regulation</keyword>
<proteinExistence type="inferred from homology"/>
<dbReference type="SUPFAM" id="SSF88946">
    <property type="entry name" value="Sigma2 domain of RNA polymerase sigma factors"/>
    <property type="match status" value="1"/>
</dbReference>
<evidence type="ECO:0000256" key="1">
    <source>
        <dbReference type="ARBA" id="ARBA00010641"/>
    </source>
</evidence>
<dbReference type="PANTHER" id="PTHR43133">
    <property type="entry name" value="RNA POLYMERASE ECF-TYPE SIGMA FACTO"/>
    <property type="match status" value="1"/>
</dbReference>
<organism evidence="5 6">
    <name type="scientific">Xanthomarina gelatinilytica</name>
    <dbReference type="NCBI Taxonomy" id="1137281"/>
    <lineage>
        <taxon>Bacteria</taxon>
        <taxon>Pseudomonadati</taxon>
        <taxon>Bacteroidota</taxon>
        <taxon>Flavobacteriia</taxon>
        <taxon>Flavobacteriales</taxon>
        <taxon>Flavobacteriaceae</taxon>
        <taxon>Xanthomarina</taxon>
    </lineage>
</organism>
<dbReference type="Proteomes" id="UP000263268">
    <property type="component" value="Unassembled WGS sequence"/>
</dbReference>
<dbReference type="AlphaFoldDB" id="A0A3D6BM57"/>
<dbReference type="Pfam" id="PF04542">
    <property type="entry name" value="Sigma70_r2"/>
    <property type="match status" value="1"/>
</dbReference>
<dbReference type="EMBL" id="DPRK01000021">
    <property type="protein sequence ID" value="HCY80366.1"/>
    <property type="molecule type" value="Genomic_DNA"/>
</dbReference>
<name>A0A3D6BM57_9FLAO</name>
<evidence type="ECO:0000313" key="5">
    <source>
        <dbReference type="EMBL" id="HCY80366.1"/>
    </source>
</evidence>
<dbReference type="InterPro" id="IPR013325">
    <property type="entry name" value="RNA_pol_sigma_r2"/>
</dbReference>
<dbReference type="InterPro" id="IPR013324">
    <property type="entry name" value="RNA_pol_sigma_r3/r4-like"/>
</dbReference>
<dbReference type="Gene3D" id="1.10.1740.10">
    <property type="match status" value="1"/>
</dbReference>
<dbReference type="InterPro" id="IPR039425">
    <property type="entry name" value="RNA_pol_sigma-70-like"/>
</dbReference>
<protein>
    <submittedName>
        <fullName evidence="5">Sigma-70 family RNA polymerase sigma factor</fullName>
    </submittedName>
</protein>
<dbReference type="InterPro" id="IPR007627">
    <property type="entry name" value="RNA_pol_sigma70_r2"/>
</dbReference>
<sequence>MVKDQDIIDSLKDNDQQVLDEVYRKHKKSFYLFARTFSIPTNDIEDIYQETIISLYENIQNNKLSKLTSSLKTYLFAIGKFKILKQLNKPTFPYSQDNVILVSEEMQVFEAEVNEERQKTLKKSWAQLGDKCQQILELYYYKGKTLDEIQKDLNYSSKDVLKSQKSRCLKQLKELVKKTHE</sequence>
<gene>
    <name evidence="5" type="ORF">DHV22_01530</name>
</gene>
<dbReference type="STRING" id="1137281.D778_02637"/>
<dbReference type="PANTHER" id="PTHR43133:SF46">
    <property type="entry name" value="RNA POLYMERASE SIGMA-70 FACTOR ECF SUBFAMILY"/>
    <property type="match status" value="1"/>
</dbReference>
<dbReference type="SUPFAM" id="SSF88659">
    <property type="entry name" value="Sigma3 and sigma4 domains of RNA polymerase sigma factors"/>
    <property type="match status" value="1"/>
</dbReference>
<evidence type="ECO:0000256" key="2">
    <source>
        <dbReference type="ARBA" id="ARBA00023015"/>
    </source>
</evidence>
<comment type="caution">
    <text evidence="5">The sequence shown here is derived from an EMBL/GenBank/DDBJ whole genome shotgun (WGS) entry which is preliminary data.</text>
</comment>
<evidence type="ECO:0000256" key="4">
    <source>
        <dbReference type="ARBA" id="ARBA00023163"/>
    </source>
</evidence>
<keyword evidence="4" id="KW-0804">Transcription</keyword>
<keyword evidence="3" id="KW-0731">Sigma factor</keyword>
<reference evidence="5 6" key="1">
    <citation type="journal article" date="2018" name="Nat. Biotechnol.">
        <title>A standardized bacterial taxonomy based on genome phylogeny substantially revises the tree of life.</title>
        <authorList>
            <person name="Parks D.H."/>
            <person name="Chuvochina M."/>
            <person name="Waite D.W."/>
            <person name="Rinke C."/>
            <person name="Skarshewski A."/>
            <person name="Chaumeil P.A."/>
            <person name="Hugenholtz P."/>
        </authorList>
    </citation>
    <scope>NUCLEOTIDE SEQUENCE [LARGE SCALE GENOMIC DNA]</scope>
    <source>
        <strain evidence="5">UBA10227</strain>
    </source>
</reference>
<accession>A0A3D6BM57</accession>
<evidence type="ECO:0000256" key="3">
    <source>
        <dbReference type="ARBA" id="ARBA00023082"/>
    </source>
</evidence>
<dbReference type="GO" id="GO:0006352">
    <property type="term" value="P:DNA-templated transcription initiation"/>
    <property type="evidence" value="ECO:0007669"/>
    <property type="project" value="InterPro"/>
</dbReference>
<dbReference type="InterPro" id="IPR014284">
    <property type="entry name" value="RNA_pol_sigma-70_dom"/>
</dbReference>
<dbReference type="GO" id="GO:0016987">
    <property type="term" value="F:sigma factor activity"/>
    <property type="evidence" value="ECO:0007669"/>
    <property type="project" value="UniProtKB-KW"/>
</dbReference>
<dbReference type="Gene3D" id="1.10.10.10">
    <property type="entry name" value="Winged helix-like DNA-binding domain superfamily/Winged helix DNA-binding domain"/>
    <property type="match status" value="1"/>
</dbReference>